<feature type="transmembrane region" description="Helical" evidence="1">
    <location>
        <begin position="138"/>
        <end position="159"/>
    </location>
</feature>
<keyword evidence="1" id="KW-1133">Transmembrane helix</keyword>
<reference evidence="2 3" key="1">
    <citation type="journal article" date="2019" name="Int. J. Syst. Evol. Microbiol.">
        <title>The Global Catalogue of Microorganisms (GCM) 10K type strain sequencing project: providing services to taxonomists for standard genome sequencing and annotation.</title>
        <authorList>
            <consortium name="The Broad Institute Genomics Platform"/>
            <consortium name="The Broad Institute Genome Sequencing Center for Infectious Disease"/>
            <person name="Wu L."/>
            <person name="Ma J."/>
        </authorList>
    </citation>
    <scope>NUCLEOTIDE SEQUENCE [LARGE SCALE GENOMIC DNA]</scope>
    <source>
        <strain evidence="2 3">XZYJ18</strain>
    </source>
</reference>
<proteinExistence type="predicted"/>
<keyword evidence="1" id="KW-0472">Membrane</keyword>
<feature type="transmembrane region" description="Helical" evidence="1">
    <location>
        <begin position="82"/>
        <end position="101"/>
    </location>
</feature>
<name>A0ABD5PZG3_9EURY</name>
<feature type="transmembrane region" description="Helical" evidence="1">
    <location>
        <begin position="171"/>
        <end position="188"/>
    </location>
</feature>
<organism evidence="2 3">
    <name type="scientific">Halorussus aquaticus</name>
    <dbReference type="NCBI Taxonomy" id="2953748"/>
    <lineage>
        <taxon>Archaea</taxon>
        <taxon>Methanobacteriati</taxon>
        <taxon>Methanobacteriota</taxon>
        <taxon>Stenosarchaea group</taxon>
        <taxon>Halobacteria</taxon>
        <taxon>Halobacteriales</taxon>
        <taxon>Haladaptataceae</taxon>
        <taxon>Halorussus</taxon>
    </lineage>
</organism>
<dbReference type="AlphaFoldDB" id="A0ABD5PZG3"/>
<dbReference type="RefSeq" id="WP_254270101.1">
    <property type="nucleotide sequence ID" value="NZ_CP100401.1"/>
</dbReference>
<evidence type="ECO:0000256" key="1">
    <source>
        <dbReference type="SAM" id="Phobius"/>
    </source>
</evidence>
<dbReference type="EMBL" id="JBHSHT010000001">
    <property type="protein sequence ID" value="MFC4823880.1"/>
    <property type="molecule type" value="Genomic_DNA"/>
</dbReference>
<comment type="caution">
    <text evidence="2">The sequence shown here is derived from an EMBL/GenBank/DDBJ whole genome shotgun (WGS) entry which is preliminary data.</text>
</comment>
<feature type="transmembrane region" description="Helical" evidence="1">
    <location>
        <begin position="107"/>
        <end position="126"/>
    </location>
</feature>
<evidence type="ECO:0000313" key="2">
    <source>
        <dbReference type="EMBL" id="MFC4823880.1"/>
    </source>
</evidence>
<evidence type="ECO:0000313" key="3">
    <source>
        <dbReference type="Proteomes" id="UP001595945"/>
    </source>
</evidence>
<dbReference type="PANTHER" id="PTHR42241:SF2">
    <property type="entry name" value="HYPOTHETICAL MEMBRANE PROTEIN, CONSERVED, DUF998 FAMILY"/>
    <property type="match status" value="1"/>
</dbReference>
<feature type="transmembrane region" description="Helical" evidence="1">
    <location>
        <begin position="52"/>
        <end position="70"/>
    </location>
</feature>
<dbReference type="GeneID" id="73047140"/>
<dbReference type="InterPro" id="IPR009339">
    <property type="entry name" value="DUF998"/>
</dbReference>
<keyword evidence="1" id="KW-0812">Transmembrane</keyword>
<dbReference type="Pfam" id="PF06197">
    <property type="entry name" value="DUF998"/>
    <property type="match status" value="1"/>
</dbReference>
<protein>
    <submittedName>
        <fullName evidence="2">DUF998 domain-containing protein</fullName>
    </submittedName>
</protein>
<keyword evidence="3" id="KW-1185">Reference proteome</keyword>
<gene>
    <name evidence="2" type="ORF">ACFO9K_06360</name>
</gene>
<dbReference type="PANTHER" id="PTHR42241">
    <property type="entry name" value="HYPOTHETICAL MEMBRANE PROTEIN, CONSERVED, DUF998 FAMILY"/>
    <property type="match status" value="1"/>
</dbReference>
<accession>A0ABD5PZG3</accession>
<sequence>MTRFDTLSRACGVAAPLVTLGAILVATLVSPSFSWASSALSDLGRPGAPTAAIFNGGLVLGALLALPFVARVGLGARRHLTRAGVAAFGLAAVSMGLVGVFPEGHAYHFPSAISLYLFVTYGLFLYGSGRVRAGATNAGLAAIWLGVAHVTSWVVWAAGLRVGPGLAVPETVGAGMFVAWIGLAWRLTEE</sequence>
<dbReference type="Proteomes" id="UP001595945">
    <property type="component" value="Unassembled WGS sequence"/>
</dbReference>